<dbReference type="AlphaFoldDB" id="A0AAD7X369"/>
<evidence type="ECO:0000313" key="2">
    <source>
        <dbReference type="EMBL" id="KAJ8453954.1"/>
    </source>
</evidence>
<gene>
    <name evidence="2" type="ORF">ONZ51_g13308</name>
</gene>
<comment type="caution">
    <text evidence="2">The sequence shown here is derived from an EMBL/GenBank/DDBJ whole genome shotgun (WGS) entry which is preliminary data.</text>
</comment>
<evidence type="ECO:0000259" key="1">
    <source>
        <dbReference type="Pfam" id="PF08242"/>
    </source>
</evidence>
<reference evidence="2" key="1">
    <citation type="submission" date="2022-11" db="EMBL/GenBank/DDBJ databases">
        <title>Genome Sequence of Cubamyces cubensis.</title>
        <authorList>
            <person name="Buettner E."/>
        </authorList>
    </citation>
    <scope>NUCLEOTIDE SEQUENCE</scope>
    <source>
        <strain evidence="2">MPL-01</strain>
    </source>
</reference>
<dbReference type="CDD" id="cd02440">
    <property type="entry name" value="AdoMet_MTases"/>
    <property type="match status" value="1"/>
</dbReference>
<accession>A0AAD7X369</accession>
<dbReference type="Pfam" id="PF08242">
    <property type="entry name" value="Methyltransf_12"/>
    <property type="match status" value="1"/>
</dbReference>
<dbReference type="EMBL" id="JAPEVG010001100">
    <property type="protein sequence ID" value="KAJ8453954.1"/>
    <property type="molecule type" value="Genomic_DNA"/>
</dbReference>
<dbReference type="InterPro" id="IPR029063">
    <property type="entry name" value="SAM-dependent_MTases_sf"/>
</dbReference>
<organism evidence="2 3">
    <name type="scientific">Trametes cubensis</name>
    <dbReference type="NCBI Taxonomy" id="1111947"/>
    <lineage>
        <taxon>Eukaryota</taxon>
        <taxon>Fungi</taxon>
        <taxon>Dikarya</taxon>
        <taxon>Basidiomycota</taxon>
        <taxon>Agaricomycotina</taxon>
        <taxon>Agaricomycetes</taxon>
        <taxon>Polyporales</taxon>
        <taxon>Polyporaceae</taxon>
        <taxon>Trametes</taxon>
    </lineage>
</organism>
<dbReference type="InterPro" id="IPR013217">
    <property type="entry name" value="Methyltransf_12"/>
</dbReference>
<name>A0AAD7X369_9APHY</name>
<evidence type="ECO:0000313" key="3">
    <source>
        <dbReference type="Proteomes" id="UP001215151"/>
    </source>
</evidence>
<proteinExistence type="predicted"/>
<protein>
    <recommendedName>
        <fullName evidence="1">Methyltransferase type 12 domain-containing protein</fullName>
    </recommendedName>
</protein>
<keyword evidence="3" id="KW-1185">Reference proteome</keyword>
<dbReference type="Proteomes" id="UP001215151">
    <property type="component" value="Unassembled WGS sequence"/>
</dbReference>
<dbReference type="SUPFAM" id="SSF53335">
    <property type="entry name" value="S-adenosyl-L-methionine-dependent methyltransferases"/>
    <property type="match status" value="1"/>
</dbReference>
<feature type="domain" description="Methyltransferase type 12" evidence="1">
    <location>
        <begin position="144"/>
        <end position="249"/>
    </location>
</feature>
<dbReference type="Gene3D" id="3.40.50.150">
    <property type="entry name" value="Vaccinia Virus protein VP39"/>
    <property type="match status" value="1"/>
</dbReference>
<sequence length="320" mass="35218">MFSTGLTSGPAQIGPSPLSVRSRRIAQDRHELQAAKTKICWSSLGISTQQHATESLENNTPTLASSALKRIATAAGPNPTIHLSFTLLYGFTQMDPSATIYTKLMLRVYDFVVLNLSNRFAWRCSTPKTLIPFYQQHLGEHAHLEAGVGTGYYPAASVGKLSKTKLVTLLDLNPNTLAMAETRLSAAGYRGTIETFERSIFDPLPESTHGKYDSVALYYIFHCLPGAFPEKADKVFQAVIPALAPGGVVFGSTVLGKECDHNTLSRTMVKLYNKKGMFGNRDDTEANLRKSLEANFHEYDLRVEGIVALFSARNPKKQKE</sequence>